<evidence type="ECO:0000313" key="3">
    <source>
        <dbReference type="Proteomes" id="UP000198228"/>
    </source>
</evidence>
<feature type="transmembrane region" description="Helical" evidence="1">
    <location>
        <begin position="12"/>
        <end position="29"/>
    </location>
</feature>
<evidence type="ECO:0000313" key="2">
    <source>
        <dbReference type="EMBL" id="SCF07684.1"/>
    </source>
</evidence>
<dbReference type="Proteomes" id="UP000198228">
    <property type="component" value="Chromosome I"/>
</dbReference>
<sequence length="192" mass="20618">MSLAASTRGVVWAAHAVGGCGALTLLWAFSVPGFSVIVALIALTVLAVAAVLWTVGAQLSHRAGRTWPWWLLVAPVLAAVTLALLVTRAPLHSRWELSRGAFETVVTRLPESTAATRFDRVEAPARIGSYRITTAYLVPGGVIFYERNGAFFNDAGFAYLPGGPSRSLHNGSFESPMFWPLGGGWYGWTASW</sequence>
<dbReference type="RefSeq" id="WP_088961328.1">
    <property type="nucleotide sequence ID" value="NZ_LT607410.1"/>
</dbReference>
<name>A0A1C4XGZ0_9ACTN</name>
<proteinExistence type="predicted"/>
<accession>A0A1C4XGZ0</accession>
<feature type="transmembrane region" description="Helical" evidence="1">
    <location>
        <begin position="67"/>
        <end position="86"/>
    </location>
</feature>
<keyword evidence="1" id="KW-0812">Transmembrane</keyword>
<keyword evidence="1" id="KW-1133">Transmembrane helix</keyword>
<organism evidence="2 3">
    <name type="scientific">Micromonospora purpureochromogenes</name>
    <dbReference type="NCBI Taxonomy" id="47872"/>
    <lineage>
        <taxon>Bacteria</taxon>
        <taxon>Bacillati</taxon>
        <taxon>Actinomycetota</taxon>
        <taxon>Actinomycetes</taxon>
        <taxon>Micromonosporales</taxon>
        <taxon>Micromonosporaceae</taxon>
        <taxon>Micromonospora</taxon>
    </lineage>
</organism>
<gene>
    <name evidence="2" type="ORF">GA0074696_2582</name>
</gene>
<protein>
    <submittedName>
        <fullName evidence="2">Uncharacterized protein</fullName>
    </submittedName>
</protein>
<evidence type="ECO:0000256" key="1">
    <source>
        <dbReference type="SAM" id="Phobius"/>
    </source>
</evidence>
<reference evidence="2 3" key="1">
    <citation type="submission" date="2016-06" db="EMBL/GenBank/DDBJ databases">
        <authorList>
            <person name="Kjaerup R.B."/>
            <person name="Dalgaard T.S."/>
            <person name="Juul-Madsen H.R."/>
        </authorList>
    </citation>
    <scope>NUCLEOTIDE SEQUENCE [LARGE SCALE GENOMIC DNA]</scope>
    <source>
        <strain evidence="2 3">DSM 43821</strain>
    </source>
</reference>
<dbReference type="AlphaFoldDB" id="A0A1C4XGZ0"/>
<dbReference type="EMBL" id="LT607410">
    <property type="protein sequence ID" value="SCF07684.1"/>
    <property type="molecule type" value="Genomic_DNA"/>
</dbReference>
<keyword evidence="1" id="KW-0472">Membrane</keyword>
<feature type="transmembrane region" description="Helical" evidence="1">
    <location>
        <begin position="36"/>
        <end position="55"/>
    </location>
</feature>